<dbReference type="InterPro" id="IPR050250">
    <property type="entry name" value="Macrolide_Exporter_MacB"/>
</dbReference>
<organism evidence="9 10">
    <name type="scientific">Micrococcus lylae</name>
    <dbReference type="NCBI Taxonomy" id="1273"/>
    <lineage>
        <taxon>Bacteria</taxon>
        <taxon>Bacillati</taxon>
        <taxon>Actinomycetota</taxon>
        <taxon>Actinomycetes</taxon>
        <taxon>Micrococcales</taxon>
        <taxon>Micrococcaceae</taxon>
        <taxon>Micrococcus</taxon>
    </lineage>
</organism>
<dbReference type="PANTHER" id="PTHR30572:SF4">
    <property type="entry name" value="ABC TRANSPORTER PERMEASE YTRF"/>
    <property type="match status" value="1"/>
</dbReference>
<dbReference type="EMBL" id="SPKT01000012">
    <property type="protein sequence ID" value="TFH98931.1"/>
    <property type="molecule type" value="Genomic_DNA"/>
</dbReference>
<feature type="transmembrane region" description="Helical" evidence="7">
    <location>
        <begin position="399"/>
        <end position="426"/>
    </location>
</feature>
<feature type="transmembrane region" description="Helical" evidence="7">
    <location>
        <begin position="576"/>
        <end position="598"/>
    </location>
</feature>
<protein>
    <submittedName>
        <fullName evidence="9">FtsX-like permease family protein</fullName>
    </submittedName>
</protein>
<evidence type="ECO:0000256" key="4">
    <source>
        <dbReference type="ARBA" id="ARBA00022989"/>
    </source>
</evidence>
<feature type="domain" description="ABC3 transporter permease C-terminal" evidence="8">
    <location>
        <begin position="349"/>
        <end position="467"/>
    </location>
</feature>
<reference evidence="9 10" key="1">
    <citation type="submission" date="2019-03" db="EMBL/GenBank/DDBJ databases">
        <title>Reclassification of Micrococcus aloeverae and Micrococcus yunnanensis as later heterotypic synonyms of Micrococcus luteus.</title>
        <authorList>
            <person name="Huang C.-H."/>
        </authorList>
    </citation>
    <scope>NUCLEOTIDE SEQUENCE [LARGE SCALE GENOMIC DNA]</scope>
    <source>
        <strain evidence="9 10">BCRC 12151</strain>
    </source>
</reference>
<evidence type="ECO:0000256" key="1">
    <source>
        <dbReference type="ARBA" id="ARBA00004651"/>
    </source>
</evidence>
<feature type="transmembrane region" description="Helical" evidence="7">
    <location>
        <begin position="487"/>
        <end position="508"/>
    </location>
</feature>
<dbReference type="Proteomes" id="UP000297477">
    <property type="component" value="Unassembled WGS sequence"/>
</dbReference>
<evidence type="ECO:0000256" key="6">
    <source>
        <dbReference type="ARBA" id="ARBA00038076"/>
    </source>
</evidence>
<evidence type="ECO:0000256" key="3">
    <source>
        <dbReference type="ARBA" id="ARBA00022692"/>
    </source>
</evidence>
<evidence type="ECO:0000259" key="8">
    <source>
        <dbReference type="Pfam" id="PF02687"/>
    </source>
</evidence>
<keyword evidence="4 7" id="KW-1133">Transmembrane helix</keyword>
<feature type="transmembrane region" description="Helical" evidence="7">
    <location>
        <begin position="1000"/>
        <end position="1024"/>
    </location>
</feature>
<gene>
    <name evidence="9" type="ORF">E4A49_06910</name>
</gene>
<keyword evidence="2" id="KW-1003">Cell membrane</keyword>
<feature type="transmembrane region" description="Helical" evidence="7">
    <location>
        <begin position="342"/>
        <end position="368"/>
    </location>
</feature>
<comment type="caution">
    <text evidence="9">The sequence shown here is derived from an EMBL/GenBank/DDBJ whole genome shotgun (WGS) entry which is preliminary data.</text>
</comment>
<comment type="subcellular location">
    <subcellularLocation>
        <location evidence="1">Cell membrane</location>
        <topology evidence="1">Multi-pass membrane protein</topology>
    </subcellularLocation>
</comment>
<dbReference type="InterPro" id="IPR003838">
    <property type="entry name" value="ABC3_permease_C"/>
</dbReference>
<keyword evidence="5 7" id="KW-0472">Membrane</keyword>
<feature type="transmembrane region" description="Helical" evidence="7">
    <location>
        <begin position="1036"/>
        <end position="1055"/>
    </location>
</feature>
<proteinExistence type="inferred from homology"/>
<feature type="transmembrane region" description="Helical" evidence="7">
    <location>
        <begin position="946"/>
        <end position="970"/>
    </location>
</feature>
<evidence type="ECO:0000256" key="2">
    <source>
        <dbReference type="ARBA" id="ARBA00022475"/>
    </source>
</evidence>
<sequence length="1066" mass="111652">MVGKRDGDFAGSRRVARRIALRDAKAQPWRMLLVVLLIGLPVFGVALAGTLQLSTQAGSSWEVERRYAGFDGVIERGIVADVAGRPEDFGNVSAEDAAMYFPDPQGQYSDVDAWVLFATPGVPPEAVDWARELWRESAGRRAQLPAGVSVHRVETATVEIAVGDRRESVAAHVVDPADTALFGADSRFDVRSGSLADGVLVNRELGRLVAEGDRLTVKAGTLGGQSRDLDVTVAGTVVDRAVDTWRWEEVLPLPWLEDSFGQGQAALLVSADSALGQELAGQVTVTDYLRGPVPDDYLDVLAFARAGDRAQFLPLLHQPDNPGAQLVDQVFPRGTWDAAADLLMVPLLFVGALALLETGLLAGAAFAVGARRSRRVGALLAVVGAEADTVAATLRWQGLLCGLAGAVGGGLLGVGVGLGLMASAAARGVVLPPAGVPWPLVLAAMAIGVLSALLAAWIPARAIARQNAWAAVRTSTAAPPPPSRARAVYALVLVAVAVAATAVATVWLRSLRTLPEVQVFFPVYGIVLMVSVAVLLAGVLMLIPMAVHLLGRAAGRLPLSVRLAARDADRNRGRTVPVTAAMGAAAAIAVLALTMLAVTMKPFAGAEAALPEDTVLLPVPDPQAQEAEIARMKEENPEFQDEWIGYRGGPEKARELVRRAAVTAELPEVTAVDDVLGLAPTCAVAGSKDCRALALTYPASSQCHMPIPTQEHVVERTDELYGRTAAADLQQSRACAWGTDPFDAGAQGYSPATDPDQTVLVVDPDRPETMPAALIPDAGARAALTEGKVVVYDPEYVSADGTVDLGVYTEDVAKAAGVVDETADQAWSWDPAAGAYQGDYPQSGADTAFGMVENAPTGTALWEPEDSIHPKAYAAPAESATGWRAVVPQHLLPQLGRQVGQWGLSVSFAEDLTQAQWDRFNTVLGDEGLYLSGTSQPAPGLDAEQVLWTIALIAGLVLVTVSGITTGLALSDSRRDGQVMDAVGAAPGTRRRQAAAQAGVAAALGAVLGLVVGVLPAVSMGTWLTDGFAWMPWPQLAVLLFGAPLLAAVLAWLLVPGRMPSRERQA</sequence>
<dbReference type="RefSeq" id="WP_135103312.1">
    <property type="nucleotide sequence ID" value="NZ_CP126965.1"/>
</dbReference>
<feature type="transmembrane region" description="Helical" evidence="7">
    <location>
        <begin position="520"/>
        <end position="543"/>
    </location>
</feature>
<dbReference type="PANTHER" id="PTHR30572">
    <property type="entry name" value="MEMBRANE COMPONENT OF TRANSPORTER-RELATED"/>
    <property type="match status" value="1"/>
</dbReference>
<accession>A0ABY2K1Z7</accession>
<keyword evidence="10" id="KW-1185">Reference proteome</keyword>
<comment type="similarity">
    <text evidence="6">Belongs to the ABC-4 integral membrane protein family.</text>
</comment>
<evidence type="ECO:0000256" key="7">
    <source>
        <dbReference type="SAM" id="Phobius"/>
    </source>
</evidence>
<feature type="transmembrane region" description="Helical" evidence="7">
    <location>
        <begin position="438"/>
        <end position="458"/>
    </location>
</feature>
<dbReference type="Pfam" id="PF02687">
    <property type="entry name" value="FtsX"/>
    <property type="match status" value="1"/>
</dbReference>
<evidence type="ECO:0000313" key="10">
    <source>
        <dbReference type="Proteomes" id="UP000297477"/>
    </source>
</evidence>
<name>A0ABY2K1Z7_9MICC</name>
<evidence type="ECO:0000313" key="9">
    <source>
        <dbReference type="EMBL" id="TFH98931.1"/>
    </source>
</evidence>
<evidence type="ECO:0000256" key="5">
    <source>
        <dbReference type="ARBA" id="ARBA00023136"/>
    </source>
</evidence>
<keyword evidence="3 7" id="KW-0812">Transmembrane</keyword>